<evidence type="ECO:0000259" key="1">
    <source>
        <dbReference type="Pfam" id="PF13466"/>
    </source>
</evidence>
<evidence type="ECO:0000313" key="2">
    <source>
        <dbReference type="EMBL" id="MFD2840300.1"/>
    </source>
</evidence>
<dbReference type="InterPro" id="IPR058548">
    <property type="entry name" value="MlaB-like_STAS"/>
</dbReference>
<proteinExistence type="predicted"/>
<feature type="domain" description="MlaB-like STAS" evidence="1">
    <location>
        <begin position="28"/>
        <end position="100"/>
    </location>
</feature>
<dbReference type="EMBL" id="JBHUOP010000003">
    <property type="protein sequence ID" value="MFD2840300.1"/>
    <property type="molecule type" value="Genomic_DNA"/>
</dbReference>
<dbReference type="RefSeq" id="WP_377466122.1">
    <property type="nucleotide sequence ID" value="NZ_JBHUOP010000003.1"/>
</dbReference>
<name>A0ABW5XE84_9MICO</name>
<comment type="caution">
    <text evidence="2">The sequence shown here is derived from an EMBL/GenBank/DDBJ whole genome shotgun (WGS) entry which is preliminary data.</text>
</comment>
<dbReference type="SUPFAM" id="SSF52091">
    <property type="entry name" value="SpoIIaa-like"/>
    <property type="match status" value="1"/>
</dbReference>
<evidence type="ECO:0000313" key="3">
    <source>
        <dbReference type="Proteomes" id="UP001597391"/>
    </source>
</evidence>
<protein>
    <submittedName>
        <fullName evidence="2">STAS domain-containing protein</fullName>
    </submittedName>
</protein>
<dbReference type="CDD" id="cd07043">
    <property type="entry name" value="STAS_anti-anti-sigma_factors"/>
    <property type="match status" value="1"/>
</dbReference>
<dbReference type="InterPro" id="IPR036513">
    <property type="entry name" value="STAS_dom_sf"/>
</dbReference>
<sequence>MPEDHVHDTATPTCPQVQVRLATDSATVVLSGEFGPEVQSCLEYALRQLRPIRKPITVDAQDLTFISSSGIMTLGAFARAHSHEVTLRNVTPSMLLILQISTLIDFVTIEPAHLAH</sequence>
<reference evidence="3" key="1">
    <citation type="journal article" date="2019" name="Int. J. Syst. Evol. Microbiol.">
        <title>The Global Catalogue of Microorganisms (GCM) 10K type strain sequencing project: providing services to taxonomists for standard genome sequencing and annotation.</title>
        <authorList>
            <consortium name="The Broad Institute Genomics Platform"/>
            <consortium name="The Broad Institute Genome Sequencing Center for Infectious Disease"/>
            <person name="Wu L."/>
            <person name="Ma J."/>
        </authorList>
    </citation>
    <scope>NUCLEOTIDE SEQUENCE [LARGE SCALE GENOMIC DNA]</scope>
    <source>
        <strain evidence="3">KCTC 33576</strain>
    </source>
</reference>
<dbReference type="Gene3D" id="3.30.750.24">
    <property type="entry name" value="STAS domain"/>
    <property type="match status" value="1"/>
</dbReference>
<organism evidence="2 3">
    <name type="scientific">Populibacterium corticicola</name>
    <dbReference type="NCBI Taxonomy" id="1812826"/>
    <lineage>
        <taxon>Bacteria</taxon>
        <taxon>Bacillati</taxon>
        <taxon>Actinomycetota</taxon>
        <taxon>Actinomycetes</taxon>
        <taxon>Micrococcales</taxon>
        <taxon>Jonesiaceae</taxon>
        <taxon>Populibacterium</taxon>
    </lineage>
</organism>
<dbReference type="Proteomes" id="UP001597391">
    <property type="component" value="Unassembled WGS sequence"/>
</dbReference>
<dbReference type="Pfam" id="PF13466">
    <property type="entry name" value="STAS_2"/>
    <property type="match status" value="1"/>
</dbReference>
<gene>
    <name evidence="2" type="ORF">ACFSYH_06915</name>
</gene>
<accession>A0ABW5XE84</accession>
<keyword evidence="3" id="KW-1185">Reference proteome</keyword>